<dbReference type="GO" id="GO:0005634">
    <property type="term" value="C:nucleus"/>
    <property type="evidence" value="ECO:0007669"/>
    <property type="project" value="UniProtKB-SubCell"/>
</dbReference>
<dbReference type="PROSITE" id="PS51050">
    <property type="entry name" value="ZF_CW"/>
    <property type="match status" value="1"/>
</dbReference>
<dbReference type="GO" id="GO:0008270">
    <property type="term" value="F:zinc ion binding"/>
    <property type="evidence" value="ECO:0007669"/>
    <property type="project" value="UniProtKB-KW"/>
</dbReference>
<dbReference type="Pfam" id="PF07496">
    <property type="entry name" value="zf-CW"/>
    <property type="match status" value="1"/>
</dbReference>
<dbReference type="GO" id="GO:0016887">
    <property type="term" value="F:ATP hydrolysis activity"/>
    <property type="evidence" value="ECO:0007669"/>
    <property type="project" value="InterPro"/>
</dbReference>
<dbReference type="InterPro" id="IPR041006">
    <property type="entry name" value="Morc_S5"/>
</dbReference>
<dbReference type="Gene3D" id="3.30.565.10">
    <property type="entry name" value="Histidine kinase-like ATPase, C-terminal domain"/>
    <property type="match status" value="1"/>
</dbReference>
<evidence type="ECO:0000256" key="7">
    <source>
        <dbReference type="ARBA" id="ARBA00022771"/>
    </source>
</evidence>
<keyword evidence="6" id="KW-0227">DNA damage</keyword>
<keyword evidence="3" id="KW-0540">Nuclease</keyword>
<feature type="domain" description="CW-type" evidence="15">
    <location>
        <begin position="623"/>
        <end position="673"/>
    </location>
</feature>
<accession>A0AAV0G732</accession>
<dbReference type="InterPro" id="IPR045261">
    <property type="entry name" value="MORC_ATPase"/>
</dbReference>
<evidence type="ECO:0000256" key="12">
    <source>
        <dbReference type="ARBA" id="ARBA00023204"/>
    </source>
</evidence>
<dbReference type="GO" id="GO:0006325">
    <property type="term" value="P:chromatin organization"/>
    <property type="evidence" value="ECO:0007669"/>
    <property type="project" value="UniProtKB-KW"/>
</dbReference>
<keyword evidence="4" id="KW-0479">Metal-binding</keyword>
<evidence type="ECO:0000313" key="16">
    <source>
        <dbReference type="EMBL" id="CAH9143059.1"/>
    </source>
</evidence>
<evidence type="ECO:0000256" key="6">
    <source>
        <dbReference type="ARBA" id="ARBA00022763"/>
    </source>
</evidence>
<evidence type="ECO:0000256" key="13">
    <source>
        <dbReference type="ARBA" id="ARBA00023242"/>
    </source>
</evidence>
<sequence length="747" mass="84324">MLHVRPTFVQMAHNGFKEEPANEDGPEQYVMLMKDNKTISRAQCKDQPGNLGGVWDIKTTVRQSALEFLPGSQCFFLYCDPQNDFQKNEWGKFMSFLHKNERVAVCRYGIYELYVLSPLHSSDFTRTAVAYRAVGNPLLNDIQMHHAVARVPLKSRDQIVNDYNKPIDTRQPKFESGKSCTQSRHNSSGEAAISCSGAVVNSKSRSPEKKDKGSSVKNYVRTDPSFLKTLGHTHSGWVFGAIAELVDNSRDAKATKFEISVGLVYLKSIGEEIPMLSVVDDGCGMNHQEILKMISFGHQQPEEDDTDRIGRFGIGFKTGAMALGKDALVLTQTTHSRSIAFLSQSLNEGKDNLEIPIISYRKTGQLMELDTEIQDESLAKSSLKTIKKFSPFDKYFIGEKLGLFSEQGTGTQIFIWNLEKWGSNYTLGWNHGMSGGSSFHQGDIFVRNKRIRTRPGQMTQMVPLDYSLRSYLQVIFLNPRMKIYVQGAQVKSCPLARSLNKTVVESGIILGRPVQLTLGRSQIEWENGNCGIFLYWHGRLIEAYKRVGSMIHNGDNGRGIIGVIEVEAVMNDDSGRVLVHNNKQGFLDCEAYVKLERWLGETVDNYIDKYVDKVELRKGGRLYKPDHEWVQCNKCRKWRVLPSAFDVRLLPLDWFCYMKPFNGKCEIPEQSVGDGVITVSSKRSHHTAKEDLVDFHQEQFTKGTAASKESSRILEAEQATSQAVDSGDELLISKRVRRSRSRSCRKA</sequence>
<keyword evidence="7" id="KW-0863">Zinc-finger</keyword>
<keyword evidence="5" id="KW-0378">Hydrolase</keyword>
<feature type="compositionally biased region" description="Polar residues" evidence="14">
    <location>
        <begin position="178"/>
        <end position="189"/>
    </location>
</feature>
<keyword evidence="13" id="KW-0539">Nucleus</keyword>
<feature type="compositionally biased region" description="Basic and acidic residues" evidence="14">
    <location>
        <begin position="166"/>
        <end position="176"/>
    </location>
</feature>
<evidence type="ECO:0000313" key="17">
    <source>
        <dbReference type="Proteomes" id="UP001152523"/>
    </source>
</evidence>
<gene>
    <name evidence="16" type="ORF">CEPIT_LOCUS40372</name>
</gene>
<dbReference type="InterPro" id="IPR036890">
    <property type="entry name" value="HATPase_C_sf"/>
</dbReference>
<dbReference type="Pfam" id="PF13589">
    <property type="entry name" value="HATPase_c_3"/>
    <property type="match status" value="1"/>
</dbReference>
<reference evidence="16" key="1">
    <citation type="submission" date="2022-07" db="EMBL/GenBank/DDBJ databases">
        <authorList>
            <person name="Macas J."/>
            <person name="Novak P."/>
            <person name="Neumann P."/>
        </authorList>
    </citation>
    <scope>NUCLEOTIDE SEQUENCE</scope>
</reference>
<evidence type="ECO:0000256" key="4">
    <source>
        <dbReference type="ARBA" id="ARBA00022723"/>
    </source>
</evidence>
<dbReference type="GO" id="GO:0004519">
    <property type="term" value="F:endonuclease activity"/>
    <property type="evidence" value="ECO:0007669"/>
    <property type="project" value="UniProtKB-KW"/>
</dbReference>
<dbReference type="GO" id="GO:0006281">
    <property type="term" value="P:DNA repair"/>
    <property type="evidence" value="ECO:0007669"/>
    <property type="project" value="UniProtKB-KW"/>
</dbReference>
<feature type="compositionally biased region" description="Basic and acidic residues" evidence="14">
    <location>
        <begin position="205"/>
        <end position="214"/>
    </location>
</feature>
<comment type="caution">
    <text evidence="16">The sequence shown here is derived from an EMBL/GenBank/DDBJ whole genome shotgun (WGS) entry which is preliminary data.</text>
</comment>
<proteinExistence type="inferred from homology"/>
<dbReference type="Pfam" id="PF17942">
    <property type="entry name" value="Morc6_S5"/>
    <property type="match status" value="1"/>
</dbReference>
<evidence type="ECO:0000259" key="15">
    <source>
        <dbReference type="PROSITE" id="PS51050"/>
    </source>
</evidence>
<dbReference type="GO" id="GO:0031047">
    <property type="term" value="P:regulatory ncRNA-mediated gene silencing"/>
    <property type="evidence" value="ECO:0007669"/>
    <property type="project" value="UniProtKB-KW"/>
</dbReference>
<keyword evidence="8" id="KW-0862">Zinc</keyword>
<comment type="subcellular location">
    <subcellularLocation>
        <location evidence="1">Nucleus</location>
    </subcellularLocation>
</comment>
<dbReference type="Gene3D" id="3.30.40.100">
    <property type="match status" value="1"/>
</dbReference>
<evidence type="ECO:0000256" key="14">
    <source>
        <dbReference type="SAM" id="MobiDB-lite"/>
    </source>
</evidence>
<evidence type="ECO:0000256" key="10">
    <source>
        <dbReference type="ARBA" id="ARBA00023054"/>
    </source>
</evidence>
<comment type="similarity">
    <text evidence="2">Belongs to the MORC ATPase protein family.</text>
</comment>
<name>A0AAV0G732_9ASTE</name>
<dbReference type="PANTHER" id="PTHR23336:SF11">
    <property type="entry name" value="OS06G0622000 PROTEIN"/>
    <property type="match status" value="1"/>
</dbReference>
<evidence type="ECO:0000256" key="9">
    <source>
        <dbReference type="ARBA" id="ARBA00022853"/>
    </source>
</evidence>
<evidence type="ECO:0000256" key="1">
    <source>
        <dbReference type="ARBA" id="ARBA00004123"/>
    </source>
</evidence>
<dbReference type="PANTHER" id="PTHR23336">
    <property type="entry name" value="ZINC FINGER CW-TYPE COILED-COIL DOMAIN PROTEIN 3"/>
    <property type="match status" value="1"/>
</dbReference>
<evidence type="ECO:0000256" key="2">
    <source>
        <dbReference type="ARBA" id="ARBA00007845"/>
    </source>
</evidence>
<evidence type="ECO:0000256" key="3">
    <source>
        <dbReference type="ARBA" id="ARBA00022722"/>
    </source>
</evidence>
<dbReference type="EMBL" id="CAMAPF010001048">
    <property type="protein sequence ID" value="CAH9143059.1"/>
    <property type="molecule type" value="Genomic_DNA"/>
</dbReference>
<dbReference type="InterPro" id="IPR011124">
    <property type="entry name" value="Znf_CW"/>
</dbReference>
<keyword evidence="17" id="KW-1185">Reference proteome</keyword>
<keyword evidence="9" id="KW-0156">Chromatin regulator</keyword>
<keyword evidence="5" id="KW-0255">Endonuclease</keyword>
<protein>
    <recommendedName>
        <fullName evidence="15">CW-type domain-containing protein</fullName>
    </recommendedName>
</protein>
<keyword evidence="10" id="KW-0175">Coiled coil</keyword>
<evidence type="ECO:0000256" key="5">
    <source>
        <dbReference type="ARBA" id="ARBA00022759"/>
    </source>
</evidence>
<dbReference type="AlphaFoldDB" id="A0AAV0G732"/>
<keyword evidence="11" id="KW-0943">RNA-mediated gene silencing</keyword>
<evidence type="ECO:0000256" key="11">
    <source>
        <dbReference type="ARBA" id="ARBA00023158"/>
    </source>
</evidence>
<keyword evidence="12" id="KW-0234">DNA repair</keyword>
<dbReference type="SUPFAM" id="SSF55874">
    <property type="entry name" value="ATPase domain of HSP90 chaperone/DNA topoisomerase II/histidine kinase"/>
    <property type="match status" value="1"/>
</dbReference>
<organism evidence="16 17">
    <name type="scientific">Cuscuta epithymum</name>
    <dbReference type="NCBI Taxonomy" id="186058"/>
    <lineage>
        <taxon>Eukaryota</taxon>
        <taxon>Viridiplantae</taxon>
        <taxon>Streptophyta</taxon>
        <taxon>Embryophyta</taxon>
        <taxon>Tracheophyta</taxon>
        <taxon>Spermatophyta</taxon>
        <taxon>Magnoliopsida</taxon>
        <taxon>eudicotyledons</taxon>
        <taxon>Gunneridae</taxon>
        <taxon>Pentapetalae</taxon>
        <taxon>asterids</taxon>
        <taxon>lamiids</taxon>
        <taxon>Solanales</taxon>
        <taxon>Convolvulaceae</taxon>
        <taxon>Cuscuteae</taxon>
        <taxon>Cuscuta</taxon>
        <taxon>Cuscuta subgen. Cuscuta</taxon>
    </lineage>
</organism>
<dbReference type="Proteomes" id="UP001152523">
    <property type="component" value="Unassembled WGS sequence"/>
</dbReference>
<feature type="region of interest" description="Disordered" evidence="14">
    <location>
        <begin position="166"/>
        <end position="218"/>
    </location>
</feature>
<evidence type="ECO:0000256" key="8">
    <source>
        <dbReference type="ARBA" id="ARBA00022833"/>
    </source>
</evidence>
<dbReference type="GO" id="GO:0031349">
    <property type="term" value="P:positive regulation of defense response"/>
    <property type="evidence" value="ECO:0007669"/>
    <property type="project" value="UniProtKB-ARBA"/>
</dbReference>